<evidence type="ECO:0000313" key="3">
    <source>
        <dbReference type="EnsemblMetazoa" id="XP_030847096"/>
    </source>
</evidence>
<dbReference type="GO" id="GO:0015074">
    <property type="term" value="P:DNA integration"/>
    <property type="evidence" value="ECO:0007669"/>
    <property type="project" value="InterPro"/>
</dbReference>
<dbReference type="Pfam" id="PF03564">
    <property type="entry name" value="DUF1759"/>
    <property type="match status" value="1"/>
</dbReference>
<dbReference type="Pfam" id="PF00078">
    <property type="entry name" value="RVT_1"/>
    <property type="match status" value="1"/>
</dbReference>
<dbReference type="GO" id="GO:0003676">
    <property type="term" value="F:nucleic acid binding"/>
    <property type="evidence" value="ECO:0007669"/>
    <property type="project" value="InterPro"/>
</dbReference>
<organism evidence="3 4">
    <name type="scientific">Strongylocentrotus purpuratus</name>
    <name type="common">Purple sea urchin</name>
    <dbReference type="NCBI Taxonomy" id="7668"/>
    <lineage>
        <taxon>Eukaryota</taxon>
        <taxon>Metazoa</taxon>
        <taxon>Echinodermata</taxon>
        <taxon>Eleutherozoa</taxon>
        <taxon>Echinozoa</taxon>
        <taxon>Echinoidea</taxon>
        <taxon>Euechinoidea</taxon>
        <taxon>Echinacea</taxon>
        <taxon>Camarodonta</taxon>
        <taxon>Echinidea</taxon>
        <taxon>Strongylocentrotidae</taxon>
        <taxon>Strongylocentrotus</taxon>
    </lineage>
</organism>
<dbReference type="Proteomes" id="UP000007110">
    <property type="component" value="Unassembled WGS sequence"/>
</dbReference>
<dbReference type="PANTHER" id="PTHR47331:SF1">
    <property type="entry name" value="GAG-LIKE PROTEIN"/>
    <property type="match status" value="1"/>
</dbReference>
<dbReference type="InterPro" id="IPR008042">
    <property type="entry name" value="Retrotrans_Pao"/>
</dbReference>
<dbReference type="InterPro" id="IPR036397">
    <property type="entry name" value="RNaseH_sf"/>
</dbReference>
<evidence type="ECO:0000256" key="1">
    <source>
        <dbReference type="SAM" id="MobiDB-lite"/>
    </source>
</evidence>
<dbReference type="Pfam" id="PF05380">
    <property type="entry name" value="Peptidase_A17"/>
    <property type="match status" value="1"/>
</dbReference>
<dbReference type="InterPro" id="IPR043502">
    <property type="entry name" value="DNA/RNA_pol_sf"/>
</dbReference>
<protein>
    <recommendedName>
        <fullName evidence="2">Integrase catalytic domain-containing protein</fullName>
    </recommendedName>
</protein>
<dbReference type="EnsemblMetazoa" id="XM_030991236">
    <property type="protein sequence ID" value="XP_030847096"/>
    <property type="gene ID" value="LOC100891601"/>
</dbReference>
<dbReference type="PANTHER" id="PTHR47331">
    <property type="entry name" value="PHD-TYPE DOMAIN-CONTAINING PROTEIN"/>
    <property type="match status" value="1"/>
</dbReference>
<dbReference type="Gene3D" id="3.30.420.10">
    <property type="entry name" value="Ribonuclease H-like superfamily/Ribonuclease H"/>
    <property type="match status" value="1"/>
</dbReference>
<feature type="region of interest" description="Disordered" evidence="1">
    <location>
        <begin position="96"/>
        <end position="118"/>
    </location>
</feature>
<reference evidence="3" key="2">
    <citation type="submission" date="2021-01" db="UniProtKB">
        <authorList>
            <consortium name="EnsemblMetazoa"/>
        </authorList>
    </citation>
    <scope>IDENTIFICATION</scope>
</reference>
<name>A0A7M7P9A4_STRPU</name>
<evidence type="ECO:0000313" key="4">
    <source>
        <dbReference type="Proteomes" id="UP000007110"/>
    </source>
</evidence>
<dbReference type="RefSeq" id="XP_030847096.1">
    <property type="nucleotide sequence ID" value="XM_030991236.1"/>
</dbReference>
<dbReference type="InterPro" id="IPR040676">
    <property type="entry name" value="DUF5641"/>
</dbReference>
<feature type="compositionally biased region" description="Polar residues" evidence="1">
    <location>
        <begin position="438"/>
        <end position="454"/>
    </location>
</feature>
<feature type="region of interest" description="Disordered" evidence="1">
    <location>
        <begin position="426"/>
        <end position="454"/>
    </location>
</feature>
<dbReference type="InParanoid" id="A0A7M7P9A4"/>
<keyword evidence="4" id="KW-1185">Reference proteome</keyword>
<dbReference type="PROSITE" id="PS50994">
    <property type="entry name" value="INTEGRASE"/>
    <property type="match status" value="1"/>
</dbReference>
<dbReference type="GeneID" id="100891601"/>
<proteinExistence type="predicted"/>
<sequence length="1747" mass="199554">MTDMKTLKLARRNLKGQLTRTLTSIVNLSDESADLSLLKQYISKAEEQFVKVEEKHAELVQFIEKDEEFEAEEVWMTNCETDFVQKLTAGRRVLSKQLSPPPVQQTSEQQQNVTLPSSPLRTSFQNQSAGACAPRMARLKLPSFNGDIKDYRRYKEMFQHCTRELSEIECFFQLAESMVSQRERNLVKSCSSVARAWEMLDERFDDKDRVVDSLLQDLDGLKPYEYKGKVNLPAMARFIQVLQNFECQAETIGLAGELNSRIMLTQIKQKLPEDHRMDYYKSVRDENADDSISGLSKWLFRQQILMEKSKATIADSMEPKRVSKSLTAAVSWDSREAPSYARDIQKCALHPKNSSHYLKICNKFKALTLKEKYEVMKANGVCFRCGHNNCIAGKPPHDRSKCQFRAPCRVQTCGSDEHFPAICPKAHGDARDKDQRSGYANQADSVRPAQSNSSIQTSTINHVGKLHATLPTVMGYLRCGSKRHLVRILLDGGSQATLVRTGIFPRMEGDLFQDHDLSLVGGSNIKRKLRVLDCEIEDLQRSWSYPLTATEIDKPCGNTPVIFPEHLQSYDHLTGVEIDVAPSPVIDLLLGVDNTHLMVWEQYIRGSRPDEPVAVKCPLGWFVQGGPAANAAPLLNYVSVAASGSLEEFIGLETAGLEPRKCKCFSDDEKGTESMQKSVTQLPDGSYEVRLPWKRSPEELPDNYDYAVKRQKSLENQFRDRPNEWEVYCRQMRDQLERGVSRQVSQDELQQDRNVGRRMWFLPHFGVVKDSKTTPVRVVYDGKAKFQGRSLNDCLIKGENVNSNLLEVALRFRENEVGMIADISKMFQAIKISPEDARFHRFVFRENPNHPIQVFELTTVTFGDKPSPTAAIITLRHVAREHAPDDDKIQKVIVEQFYMDDLNESVSNAEEALELKSKLTETLKKGNFNLRKWQSNVKKVCDETENTDTATVLGTSWDLSKDTLRVKKVKPLEDTTLTKRKILAQTASYYDVFGMLSGLLVRPKILLQRLWQLDLDWDSPLDQGSELYSMMSKINRDLNEMDGIEIPRCLIPEPYRGTRPLPIVSMHGVSDASEDAMGFAVWLRWSHADSQEAHLSFVCARSRVTPLKQTSMPRKELQALLLLSRLMITIRDALRFSIVGWKMWTDSMTAISWLRGQSKTFRSYVAHRVGEITSEFDPYSDIAYVPTDQNAVDLISRGGVVTDMQEVIKGPKYLRLPPHSWPRTPENVPVKPGDPEQKKFHSRNTKILSVTVNAVSKNSPIVDATKFSSWSKLQMVTARVLSLKELPRNQWLKQFLRQISEWPSQRMIKEAELYWVRQAQKEINFQDSNIQKLDPFFDEDSEVYRVGGRLGRAPLSYDIRHPYLLPKKSHISFLLVCDRHLHALHGGHLRTANEVRKKYWIVGDMNIARRVVRCCITCRRHRGKPTNQRMADLPEFRVSPCSPPFKTTLVDYLGPVMVKLNRNTTTKGYGALFTCAVTRAVHLTVVQDLSTQAFLQALERFVSIRGAPAMMVSDNATCFRGADNTINELNLKLNQTQVREHCQRYKVEWKFGPPGGPHHQGAVERMVQEVKKAMRHLVKADRLTFVEWETVFCKISGLINSRPLTAMSSSPLDHPPLTPNHFLIGRGDLNCPDIPCEDYKGDLRKRRELCNTMVEGFWRRWMEYTHKLAPRQKWQRSSDNVEENDIVLVIGDDRKRGSWKMAEVVRTQPGQDGLVRVAEVKYADGTRATRPITKLVSLMKRDERSDI</sequence>
<dbReference type="KEGG" id="spu:100891601"/>
<dbReference type="InterPro" id="IPR012337">
    <property type="entry name" value="RNaseH-like_sf"/>
</dbReference>
<accession>A0A7M7P9A4</accession>
<dbReference type="SUPFAM" id="SSF56672">
    <property type="entry name" value="DNA/RNA polymerases"/>
    <property type="match status" value="1"/>
</dbReference>
<dbReference type="Pfam" id="PF18701">
    <property type="entry name" value="DUF5641"/>
    <property type="match status" value="1"/>
</dbReference>
<evidence type="ECO:0000259" key="2">
    <source>
        <dbReference type="PROSITE" id="PS50994"/>
    </source>
</evidence>
<dbReference type="InterPro" id="IPR000477">
    <property type="entry name" value="RT_dom"/>
</dbReference>
<feature type="compositionally biased region" description="Basic and acidic residues" evidence="1">
    <location>
        <begin position="426"/>
        <end position="436"/>
    </location>
</feature>
<feature type="domain" description="Integrase catalytic" evidence="2">
    <location>
        <begin position="1439"/>
        <end position="1627"/>
    </location>
</feature>
<feature type="compositionally biased region" description="Polar residues" evidence="1">
    <location>
        <begin position="104"/>
        <end position="118"/>
    </location>
</feature>
<dbReference type="InterPro" id="IPR005312">
    <property type="entry name" value="DUF1759"/>
</dbReference>
<reference evidence="4" key="1">
    <citation type="submission" date="2015-02" db="EMBL/GenBank/DDBJ databases">
        <title>Genome sequencing for Strongylocentrotus purpuratus.</title>
        <authorList>
            <person name="Murali S."/>
            <person name="Liu Y."/>
            <person name="Vee V."/>
            <person name="English A."/>
            <person name="Wang M."/>
            <person name="Skinner E."/>
            <person name="Han Y."/>
            <person name="Muzny D.M."/>
            <person name="Worley K.C."/>
            <person name="Gibbs R.A."/>
        </authorList>
    </citation>
    <scope>NUCLEOTIDE SEQUENCE</scope>
</reference>
<dbReference type="InterPro" id="IPR001584">
    <property type="entry name" value="Integrase_cat-core"/>
</dbReference>
<dbReference type="SUPFAM" id="SSF53098">
    <property type="entry name" value="Ribonuclease H-like"/>
    <property type="match status" value="1"/>
</dbReference>
<dbReference type="OrthoDB" id="8065733at2759"/>